<keyword evidence="5" id="KW-1185">Reference proteome</keyword>
<reference evidence="4 5" key="1">
    <citation type="submission" date="2019-07" db="EMBL/GenBank/DDBJ databases">
        <title>R&amp;d 2014.</title>
        <authorList>
            <person name="Klenk H.-P."/>
        </authorList>
    </citation>
    <scope>NUCLEOTIDE SEQUENCE [LARGE SCALE GENOMIC DNA]</scope>
    <source>
        <strain evidence="4 5">DSM 43912</strain>
    </source>
</reference>
<dbReference type="PROSITE" id="PS50082">
    <property type="entry name" value="WD_REPEATS_2"/>
    <property type="match status" value="7"/>
</dbReference>
<dbReference type="InterPro" id="IPR020472">
    <property type="entry name" value="WD40_PAC1"/>
</dbReference>
<dbReference type="Pfam" id="PF20703">
    <property type="entry name" value="nSTAND1"/>
    <property type="match status" value="1"/>
</dbReference>
<dbReference type="Gene3D" id="2.130.10.10">
    <property type="entry name" value="YVTN repeat-like/Quinoprotein amine dehydrogenase"/>
    <property type="match status" value="4"/>
</dbReference>
<dbReference type="PANTHER" id="PTHR19848:SF8">
    <property type="entry name" value="F-BOX AND WD REPEAT DOMAIN CONTAINING 7"/>
    <property type="match status" value="1"/>
</dbReference>
<sequence>MTPDGRVPGFLGRILDATGHPEGTCFQVAPGIFVTAWHVLRNVSAATDTGDIGGLVRVDPLRGGDSFTAEVINVDRVHDLGVLRAESSLPAVVPGVVGTDDVELRAHVAVTGSVYLPDEQEYRFLDAAGQWAGGTTRGGVRLGRLTAGDVMRGMSGAPVLGVDNTVVGVVSARYNTDDVWARNTVWVARTEDLVPLLRDVGVEVRAREKAHYVPPPTPGVCPYPGLAGFTEGQADWFFGRQELTAKLVARLVVARDRGLPLLVVGVSGSGKSSLLRAGLAAALSGGEFPVPGSADWPLVRLTPGSRPLTELASHLAVLAGSSVGTSMDEMRADPVRFAALARQAALAHAGRRGLAAAGPVVLVVDQFEEVFTLCRDAAERTAFIAALRAAAHSVADDDTTPSALVLVSLRADFFSSCAAEPGLAEILQDNQFLVGPMTTSELRSVVEGPAAAVGLDIERGLVDRVIEDVVGTAGHQPGTLPLLAYALEATWKKRRGNTMALASYQESGGVRGAISTAAEKLFTSMSEPDQQIVRRLLLALVAVGVGVDDTRRRMPKAELTGGDDDAVTVLNRLVATRLVTVDEDTAEIAHEALLHAWKRLDAWLSEDRAGLVVHRRLTDATNDWLSLDRDSGVLYRGARLADIRAWLAERDDRTSGLSDVEREFVAASEAAEAFAREVDRRTNRRLRQRVVALAVLLVVALVAGGLAVWQQRVADDQRHLAEQQRAVALSRLYSSESSTARDTDPRRSLLLALAAWQAAPTEEARGALLSAQSIPYRGTLGPLQARLWDSDLSPDGTLAATATTDGTVTLWDTTTRGPAAVLTDKDGEYPIVEFSPNGDILAAAHGGGGPAERRIGLWDVRTRTLMRSLPGDAVSIAFSRDGTRIATATRNEPTIVLWDVETGRRIRTYDKGGTAIGVAFSPDGSLLAAGGGGNSVRVWQTTTGRQVAALTGHEKYVASVDFSVNGWLLASGSADGTVRLWDVRSGRAASVPVLRPPGGNEFIREAEFSPDGRHVIAGLNRSRSVQWWRVVDGAAIRAFVGHTEAVGSVEFSRDGHTVLSSSLDRSAILWRAQTNVIDQSHEPSRPAFSPDGALLAFTRGKAVSLWDTTKQSVVRELNPGVVHSISFRPDGGGLATAGADGRVLIWNTTSWQHGKPGIIGEGVVPYFARFSPDGKALVATGGPSVDAVSSGTARTPITYWLVRWDLADSDVAPIWVDYRVDDASKNPYPGGEVTFSPDGRLIAVPMSNGRIELREARTGTLVHTLDGNHGFATTVAFNKDGTVLASGGTDRNIRLWDVATRRQIGATLSGHNGSIRGLAFLPNSGTLASVSDYDLSLRLWDVLAHRFLAAVRTAESANGLAVQPGTGLIAVAGVSSQVSIVDPDPERVLSDACSAFRGSQTVTEAWKATGNDPDQAPRC</sequence>
<dbReference type="InterPro" id="IPR001680">
    <property type="entry name" value="WD40_rpt"/>
</dbReference>
<dbReference type="Gene3D" id="2.40.10.120">
    <property type="match status" value="1"/>
</dbReference>
<comment type="caution">
    <text evidence="4">The sequence shown here is derived from an EMBL/GenBank/DDBJ whole genome shotgun (WGS) entry which is preliminary data.</text>
</comment>
<evidence type="ECO:0000256" key="1">
    <source>
        <dbReference type="ARBA" id="ARBA00022574"/>
    </source>
</evidence>
<dbReference type="Pfam" id="PF00400">
    <property type="entry name" value="WD40"/>
    <property type="match status" value="7"/>
</dbReference>
<dbReference type="Proteomes" id="UP000319728">
    <property type="component" value="Unassembled WGS sequence"/>
</dbReference>
<dbReference type="InterPro" id="IPR009003">
    <property type="entry name" value="Peptidase_S1_PA"/>
</dbReference>
<evidence type="ECO:0000313" key="4">
    <source>
        <dbReference type="EMBL" id="TWJ28580.1"/>
    </source>
</evidence>
<dbReference type="InterPro" id="IPR015943">
    <property type="entry name" value="WD40/YVTN_repeat-like_dom_sf"/>
</dbReference>
<dbReference type="Pfam" id="PF13365">
    <property type="entry name" value="Trypsin_2"/>
    <property type="match status" value="1"/>
</dbReference>
<protein>
    <submittedName>
        <fullName evidence="4">WD40 repeat protein</fullName>
    </submittedName>
</protein>
<dbReference type="PROSITE" id="PS00678">
    <property type="entry name" value="WD_REPEATS_1"/>
    <property type="match status" value="4"/>
</dbReference>
<dbReference type="SUPFAM" id="SSF50494">
    <property type="entry name" value="Trypsin-like serine proteases"/>
    <property type="match status" value="1"/>
</dbReference>
<dbReference type="PRINTS" id="PR00320">
    <property type="entry name" value="GPROTEINBRPT"/>
</dbReference>
<dbReference type="InterPro" id="IPR027417">
    <property type="entry name" value="P-loop_NTPase"/>
</dbReference>
<dbReference type="SMART" id="SM00320">
    <property type="entry name" value="WD40"/>
    <property type="match status" value="11"/>
</dbReference>
<dbReference type="EMBL" id="VLLP01000001">
    <property type="protein sequence ID" value="TWJ28580.1"/>
    <property type="molecule type" value="Genomic_DNA"/>
</dbReference>
<dbReference type="InterPro" id="IPR049052">
    <property type="entry name" value="nSTAND1"/>
</dbReference>
<dbReference type="OrthoDB" id="134501at2"/>
<dbReference type="CDD" id="cd00200">
    <property type="entry name" value="WD40"/>
    <property type="match status" value="2"/>
</dbReference>
<evidence type="ECO:0000313" key="5">
    <source>
        <dbReference type="Proteomes" id="UP000319728"/>
    </source>
</evidence>
<keyword evidence="2" id="KW-0677">Repeat</keyword>
<dbReference type="InterPro" id="IPR011047">
    <property type="entry name" value="Quinoprotein_ADH-like_sf"/>
</dbReference>
<feature type="domain" description="Novel STAND NTPase 1" evidence="3">
    <location>
        <begin position="222"/>
        <end position="631"/>
    </location>
</feature>
<gene>
    <name evidence="4" type="ORF">JD81_02085</name>
</gene>
<dbReference type="RefSeq" id="WP_145816980.1">
    <property type="nucleotide sequence ID" value="NZ_AP023438.1"/>
</dbReference>
<dbReference type="SUPFAM" id="SSF52540">
    <property type="entry name" value="P-loop containing nucleoside triphosphate hydrolases"/>
    <property type="match status" value="1"/>
</dbReference>
<dbReference type="PROSITE" id="PS50294">
    <property type="entry name" value="WD_REPEATS_REGION"/>
    <property type="match status" value="5"/>
</dbReference>
<keyword evidence="1" id="KW-0853">WD repeat</keyword>
<dbReference type="SUPFAM" id="SSF50998">
    <property type="entry name" value="Quinoprotein alcohol dehydrogenase-like"/>
    <property type="match status" value="2"/>
</dbReference>
<organism evidence="4 5">
    <name type="scientific">Micromonospora sagamiensis</name>
    <dbReference type="NCBI Taxonomy" id="47875"/>
    <lineage>
        <taxon>Bacteria</taxon>
        <taxon>Bacillati</taxon>
        <taxon>Actinomycetota</taxon>
        <taxon>Actinomycetes</taxon>
        <taxon>Micromonosporales</taxon>
        <taxon>Micromonosporaceae</taxon>
        <taxon>Micromonospora</taxon>
    </lineage>
</organism>
<proteinExistence type="predicted"/>
<accession>A0A562WE63</accession>
<evidence type="ECO:0000256" key="2">
    <source>
        <dbReference type="ARBA" id="ARBA00022737"/>
    </source>
</evidence>
<name>A0A562WE63_9ACTN</name>
<dbReference type="InterPro" id="IPR019775">
    <property type="entry name" value="WD40_repeat_CS"/>
</dbReference>
<evidence type="ECO:0000259" key="3">
    <source>
        <dbReference type="Pfam" id="PF20703"/>
    </source>
</evidence>
<dbReference type="PANTHER" id="PTHR19848">
    <property type="entry name" value="WD40 REPEAT PROTEIN"/>
    <property type="match status" value="1"/>
</dbReference>